<dbReference type="RefSeq" id="WP_160298489.1">
    <property type="nucleotide sequence ID" value="NZ_CP108021.1"/>
</dbReference>
<proteinExistence type="predicted"/>
<feature type="region of interest" description="Disordered" evidence="1">
    <location>
        <begin position="1"/>
        <end position="21"/>
    </location>
</feature>
<dbReference type="AlphaFoldDB" id="A0AAU4JX93"/>
<evidence type="ECO:0000313" key="3">
    <source>
        <dbReference type="Proteomes" id="UP001432128"/>
    </source>
</evidence>
<gene>
    <name evidence="2" type="ORF">OG579_11750</name>
</gene>
<dbReference type="EMBL" id="CP108021">
    <property type="protein sequence ID" value="WUM18428.1"/>
    <property type="molecule type" value="Genomic_DNA"/>
</dbReference>
<reference evidence="2 3" key="1">
    <citation type="submission" date="2022-10" db="EMBL/GenBank/DDBJ databases">
        <title>The complete genomes of actinobacterial strains from the NBC collection.</title>
        <authorList>
            <person name="Joergensen T.S."/>
            <person name="Alvarez Arevalo M."/>
            <person name="Sterndorff E.B."/>
            <person name="Faurdal D."/>
            <person name="Vuksanovic O."/>
            <person name="Mourched A.-S."/>
            <person name="Charusanti P."/>
            <person name="Shaw S."/>
            <person name="Blin K."/>
            <person name="Weber T."/>
        </authorList>
    </citation>
    <scope>NUCLEOTIDE SEQUENCE [LARGE SCALE GENOMIC DNA]</scope>
    <source>
        <strain evidence="2 3">NBC_00319</strain>
    </source>
</reference>
<evidence type="ECO:0000256" key="1">
    <source>
        <dbReference type="SAM" id="MobiDB-lite"/>
    </source>
</evidence>
<protein>
    <submittedName>
        <fullName evidence="2">Uncharacterized protein</fullName>
    </submittedName>
</protein>
<name>A0AAU4JX93_9NOCA</name>
<organism evidence="2 3">
    <name type="scientific">Williamsia herbipolensis</name>
    <dbReference type="NCBI Taxonomy" id="1603258"/>
    <lineage>
        <taxon>Bacteria</taxon>
        <taxon>Bacillati</taxon>
        <taxon>Actinomycetota</taxon>
        <taxon>Actinomycetes</taxon>
        <taxon>Mycobacteriales</taxon>
        <taxon>Nocardiaceae</taxon>
        <taxon>Williamsia</taxon>
    </lineage>
</organism>
<dbReference type="Proteomes" id="UP001432128">
    <property type="component" value="Chromosome"/>
</dbReference>
<evidence type="ECO:0000313" key="2">
    <source>
        <dbReference type="EMBL" id="WUM18428.1"/>
    </source>
</evidence>
<sequence length="54" mass="6169">MKLTTNIHHGRTARPTHIFAGRPGGLFTRHRLARRWPEDGERMVTAADMRAFGL</sequence>
<accession>A0AAU4JX93</accession>
<dbReference type="KEGG" id="whr:OG579_11750"/>
<keyword evidence="3" id="KW-1185">Reference proteome</keyword>